<name>A0AAU2VTK6_9ACTN</name>
<protein>
    <submittedName>
        <fullName evidence="2">MarR family transcriptional regulator</fullName>
    </submittedName>
</protein>
<gene>
    <name evidence="2" type="ORF">OG398_22945</name>
</gene>
<feature type="compositionally biased region" description="Pro residues" evidence="1">
    <location>
        <begin position="148"/>
        <end position="160"/>
    </location>
</feature>
<dbReference type="AlphaFoldDB" id="A0AAU2VTK6"/>
<proteinExistence type="predicted"/>
<feature type="compositionally biased region" description="Pro residues" evidence="1">
    <location>
        <begin position="169"/>
        <end position="181"/>
    </location>
</feature>
<sequence length="345" mass="36931">MATQNFSSALPTPAVPAPVPAPALCPKASPGYGKRSVPDQRPPRADDFAFLPERERYIAGYVDQLPEGSAMNIKSLAKCQPLYGQMAVGSALRALGVAGHLRQARCTVGDGDTVRWVTRTFWSRMARDNEWWNTFLTAEAGHRLHQPEPAPAPPPPPWVPAEPAAPATPEAPAPAPAPAPVVPQQRTAPADPSPAYLALARLGPADRRLGLSEEDCRELEESAAEWFARGVDADYLIHAVTAGLPATIDSPLGFVRKRLITKLPPHRPTAAAPAPQGGTSAPRLMVECTDCGAPGKAEAFRDGLCSPCREPAQASPAVPASTEKPRIERDIQAHVTRLREQLKLR</sequence>
<evidence type="ECO:0000256" key="1">
    <source>
        <dbReference type="SAM" id="MobiDB-lite"/>
    </source>
</evidence>
<organism evidence="2">
    <name type="scientific">Streptomyces sp. NBC_00008</name>
    <dbReference type="NCBI Taxonomy" id="2903610"/>
    <lineage>
        <taxon>Bacteria</taxon>
        <taxon>Bacillati</taxon>
        <taxon>Actinomycetota</taxon>
        <taxon>Actinomycetes</taxon>
        <taxon>Kitasatosporales</taxon>
        <taxon>Streptomycetaceae</taxon>
        <taxon>Streptomyces</taxon>
    </lineage>
</organism>
<feature type="region of interest" description="Disordered" evidence="1">
    <location>
        <begin position="144"/>
        <end position="191"/>
    </location>
</feature>
<evidence type="ECO:0000313" key="2">
    <source>
        <dbReference type="EMBL" id="WTW70916.1"/>
    </source>
</evidence>
<reference evidence="2" key="1">
    <citation type="submission" date="2022-10" db="EMBL/GenBank/DDBJ databases">
        <title>The complete genomes of actinobacterial strains from the NBC collection.</title>
        <authorList>
            <person name="Joergensen T.S."/>
            <person name="Alvarez Arevalo M."/>
            <person name="Sterndorff E.B."/>
            <person name="Faurdal D."/>
            <person name="Vuksanovic O."/>
            <person name="Mourched A.-S."/>
            <person name="Charusanti P."/>
            <person name="Shaw S."/>
            <person name="Blin K."/>
            <person name="Weber T."/>
        </authorList>
    </citation>
    <scope>NUCLEOTIDE SEQUENCE</scope>
    <source>
        <strain evidence="2">NBC_00008</strain>
    </source>
</reference>
<feature type="region of interest" description="Disordered" evidence="1">
    <location>
        <begin position="1"/>
        <end position="21"/>
    </location>
</feature>
<accession>A0AAU2VTK6</accession>
<dbReference type="EMBL" id="CP108313">
    <property type="protein sequence ID" value="WTW70916.1"/>
    <property type="molecule type" value="Genomic_DNA"/>
</dbReference>